<accession>C3J7P7</accession>
<dbReference type="InterPro" id="IPR033985">
    <property type="entry name" value="SusD-like_N"/>
</dbReference>
<dbReference type="EMBL" id="ACNN01000005">
    <property type="protein sequence ID" value="EEN83601.1"/>
    <property type="molecule type" value="Genomic_DNA"/>
</dbReference>
<dbReference type="Proteomes" id="UP000004295">
    <property type="component" value="Unassembled WGS sequence"/>
</dbReference>
<dbReference type="GeneID" id="93365460"/>
<dbReference type="InterPro" id="IPR012944">
    <property type="entry name" value="SusD_RagB_dom"/>
</dbReference>
<keyword evidence="5" id="KW-0998">Cell outer membrane</keyword>
<proteinExistence type="inferred from homology"/>
<dbReference type="Pfam" id="PF14322">
    <property type="entry name" value="SusD-like_3"/>
    <property type="match status" value="1"/>
</dbReference>
<dbReference type="STRING" id="553175.POREN0001_1136"/>
<feature type="domain" description="SusD-like N-terminal" evidence="8">
    <location>
        <begin position="69"/>
        <end position="242"/>
    </location>
</feature>
<dbReference type="Pfam" id="PF07980">
    <property type="entry name" value="SusD_RagB"/>
    <property type="match status" value="1"/>
</dbReference>
<reference evidence="9 10" key="1">
    <citation type="submission" date="2009-04" db="EMBL/GenBank/DDBJ databases">
        <authorList>
            <person name="Sebastian Y."/>
            <person name="Madupu R."/>
            <person name="Durkin A.S."/>
            <person name="Torralba M."/>
            <person name="Methe B."/>
            <person name="Sutton G.G."/>
            <person name="Strausberg R.L."/>
            <person name="Nelson K.E."/>
        </authorList>
    </citation>
    <scope>NUCLEOTIDE SEQUENCE [LARGE SCALE GENOMIC DNA]</scope>
    <source>
        <strain evidence="10">ATCC 35406 / BCRC 14492 / JCM 8526 / NCTC 13058 / HG 370</strain>
    </source>
</reference>
<keyword evidence="3 6" id="KW-0732">Signal</keyword>
<evidence type="ECO:0000256" key="3">
    <source>
        <dbReference type="ARBA" id="ARBA00022729"/>
    </source>
</evidence>
<dbReference type="AlphaFoldDB" id="C3J7P7"/>
<feature type="domain" description="RagB/SusD" evidence="7">
    <location>
        <begin position="400"/>
        <end position="533"/>
    </location>
</feature>
<evidence type="ECO:0000256" key="6">
    <source>
        <dbReference type="SAM" id="SignalP"/>
    </source>
</evidence>
<dbReference type="InterPro" id="IPR011990">
    <property type="entry name" value="TPR-like_helical_dom_sf"/>
</dbReference>
<evidence type="ECO:0000256" key="1">
    <source>
        <dbReference type="ARBA" id="ARBA00004442"/>
    </source>
</evidence>
<evidence type="ECO:0000259" key="7">
    <source>
        <dbReference type="Pfam" id="PF07980"/>
    </source>
</evidence>
<feature type="signal peptide" evidence="6">
    <location>
        <begin position="1"/>
        <end position="20"/>
    </location>
</feature>
<dbReference type="PROSITE" id="PS51257">
    <property type="entry name" value="PROKAR_LIPOPROTEIN"/>
    <property type="match status" value="1"/>
</dbReference>
<protein>
    <submittedName>
        <fullName evidence="9">SusD family protein</fullName>
    </submittedName>
</protein>
<gene>
    <name evidence="9" type="ORF">POREN0001_1136</name>
</gene>
<comment type="subcellular location">
    <subcellularLocation>
        <location evidence="1">Cell outer membrane</location>
    </subcellularLocation>
</comment>
<name>C3J7P7_POREA</name>
<dbReference type="RefSeq" id="WP_004332068.1">
    <property type="nucleotide sequence ID" value="NZ_ACNN01000005.1"/>
</dbReference>
<evidence type="ECO:0000256" key="5">
    <source>
        <dbReference type="ARBA" id="ARBA00023237"/>
    </source>
</evidence>
<evidence type="ECO:0000256" key="4">
    <source>
        <dbReference type="ARBA" id="ARBA00023136"/>
    </source>
</evidence>
<dbReference type="Gene3D" id="1.25.40.390">
    <property type="match status" value="1"/>
</dbReference>
<evidence type="ECO:0000256" key="2">
    <source>
        <dbReference type="ARBA" id="ARBA00006275"/>
    </source>
</evidence>
<sequence length="539" mass="61677">MKKIAFFLSAILVFATIFTSCDITRLPEGTPLQEPFQDIKMAKQNRDAVYALLIGVESPNNLNSADIQTDLFHLTQLDNNSLKGLYTWQEQSVLDHDNINSYYAAYYRTLMQANYFIMRAEELIASAEYKTTDEEKTLLKQYIGEIKIMRALAHWRLIQRFSKPWDGTTDNDEQSGIILMKQYDPLKGAKSKKATRAEVYKAMIEDLDFAIANISDEANKDVKPAIYLTRDYAYAIKARVCLTMHDWQGAVDACNAFMDKYPINVDGDAAAKTKALSSIWHTEDSPEILVRLRATAQDGAVRSSLLAGSHQEGYSNPRDYKDKSRAWFIYYTPYLVLEKWVVDLYSANDIRKEVYIGTKGFYRDDWPFKFNTLTKYSGNKALDTDKKVLEFKFGVHLFNVAEAYLIKAEALAELGKTSDAAETIVKLEKSRLSSGYPDPLDFGTKDEVLKEIRNERVRELVGEGFRTNDLVRWGMGFKRSEPQTGGLASAGEQIFGTPHAVQEVGKDLEKQASDKMFIWEFPLRDRENNENLQNFRNWR</sequence>
<dbReference type="eggNOG" id="COG0457">
    <property type="taxonomic scope" value="Bacteria"/>
</dbReference>
<evidence type="ECO:0000313" key="9">
    <source>
        <dbReference type="EMBL" id="EEN83601.1"/>
    </source>
</evidence>
<keyword evidence="10" id="KW-1185">Reference proteome</keyword>
<dbReference type="SUPFAM" id="SSF48452">
    <property type="entry name" value="TPR-like"/>
    <property type="match status" value="1"/>
</dbReference>
<dbReference type="GO" id="GO:0009279">
    <property type="term" value="C:cell outer membrane"/>
    <property type="evidence" value="ECO:0007669"/>
    <property type="project" value="UniProtKB-SubCell"/>
</dbReference>
<organism evidence="9 10">
    <name type="scientific">Porphyromonas endodontalis (strain ATCC 35406 / DSM 24491 / JCM 8526 / CCUG 16442 / BCRC 14492 / NCTC 13058 / HG 370)</name>
    <name type="common">Bacteroides endodontalis</name>
    <dbReference type="NCBI Taxonomy" id="553175"/>
    <lineage>
        <taxon>Bacteria</taxon>
        <taxon>Pseudomonadati</taxon>
        <taxon>Bacteroidota</taxon>
        <taxon>Bacteroidia</taxon>
        <taxon>Bacteroidales</taxon>
        <taxon>Porphyromonadaceae</taxon>
        <taxon>Porphyromonas</taxon>
    </lineage>
</organism>
<comment type="caution">
    <text evidence="9">The sequence shown here is derived from an EMBL/GenBank/DDBJ whole genome shotgun (WGS) entry which is preliminary data.</text>
</comment>
<evidence type="ECO:0000259" key="8">
    <source>
        <dbReference type="Pfam" id="PF14322"/>
    </source>
</evidence>
<evidence type="ECO:0000313" key="10">
    <source>
        <dbReference type="Proteomes" id="UP000004295"/>
    </source>
</evidence>
<feature type="chain" id="PRO_5002927942" evidence="6">
    <location>
        <begin position="21"/>
        <end position="539"/>
    </location>
</feature>
<comment type="similarity">
    <text evidence="2">Belongs to the SusD family.</text>
</comment>
<keyword evidence="4" id="KW-0472">Membrane</keyword>